<feature type="transmembrane region" description="Helical" evidence="1">
    <location>
        <begin position="32"/>
        <end position="52"/>
    </location>
</feature>
<organism evidence="2 3">
    <name type="scientific">Coccomyxa viridis</name>
    <dbReference type="NCBI Taxonomy" id="1274662"/>
    <lineage>
        <taxon>Eukaryota</taxon>
        <taxon>Viridiplantae</taxon>
        <taxon>Chlorophyta</taxon>
        <taxon>core chlorophytes</taxon>
        <taxon>Trebouxiophyceae</taxon>
        <taxon>Trebouxiophyceae incertae sedis</taxon>
        <taxon>Coccomyxaceae</taxon>
        <taxon>Coccomyxa</taxon>
    </lineage>
</organism>
<comment type="caution">
    <text evidence="2">The sequence shown here is derived from an EMBL/GenBank/DDBJ whole genome shotgun (WGS) entry which is preliminary data.</text>
</comment>
<keyword evidence="1" id="KW-0472">Membrane</keyword>
<accession>A0AAV1HYI7</accession>
<dbReference type="EMBL" id="CAUYUE010000004">
    <property type="protein sequence ID" value="CAK0764240.1"/>
    <property type="molecule type" value="Genomic_DNA"/>
</dbReference>
<dbReference type="Proteomes" id="UP001314263">
    <property type="component" value="Unassembled WGS sequence"/>
</dbReference>
<reference evidence="2 3" key="1">
    <citation type="submission" date="2023-10" db="EMBL/GenBank/DDBJ databases">
        <authorList>
            <person name="Maclean D."/>
            <person name="Macfadyen A."/>
        </authorList>
    </citation>
    <scope>NUCLEOTIDE SEQUENCE [LARGE SCALE GENOMIC DNA]</scope>
</reference>
<feature type="transmembrane region" description="Helical" evidence="1">
    <location>
        <begin position="85"/>
        <end position="105"/>
    </location>
</feature>
<gene>
    <name evidence="2" type="ORF">CVIRNUC_003138</name>
</gene>
<evidence type="ECO:0000313" key="2">
    <source>
        <dbReference type="EMBL" id="CAK0764240.1"/>
    </source>
</evidence>
<keyword evidence="3" id="KW-1185">Reference proteome</keyword>
<protein>
    <submittedName>
        <fullName evidence="2">Uncharacterized protein</fullName>
    </submittedName>
</protein>
<evidence type="ECO:0000256" key="1">
    <source>
        <dbReference type="SAM" id="Phobius"/>
    </source>
</evidence>
<keyword evidence="1" id="KW-0812">Transmembrane</keyword>
<feature type="transmembrane region" description="Helical" evidence="1">
    <location>
        <begin position="58"/>
        <end position="78"/>
    </location>
</feature>
<evidence type="ECO:0000313" key="3">
    <source>
        <dbReference type="Proteomes" id="UP001314263"/>
    </source>
</evidence>
<sequence length="399" mass="43676">MLGTTNGDVLGGFGTSSTYRKGSKKWQNASKLVSVVLVIAGAGLAFIALVGGNGGPRWSGLVLGGLLGLGGVSGFLGASNRSANLLNISVVVCIMGLLLSFQFIGEVGRETEVDCALAELYVRTMATDRLVKDTAQAEIFNSIFSRMNEMEDMMDIVQSGAVHAIDLRAKQEELRETDQSYIQAKLAQLHRHAEVMLESVLNNPNITEESIKTMAQHDREALQNRIAMADEALTKIKAKHEDANFTLTMPEYEEILEALMGSHFQNVPAHLSHSNHDELGHILLGAKNELPNMQGALERSHDNQYHLYNVDGFANHITEGAKLREEKQKEWEQRFAQALQRRESSHSDTSWLQSMPKHCVQENAAKGILIGSGLACAGVQMAAVYITLSLLLRIPIKGD</sequence>
<name>A0AAV1HYI7_9CHLO</name>
<keyword evidence="1" id="KW-1133">Transmembrane helix</keyword>
<dbReference type="AlphaFoldDB" id="A0AAV1HYI7"/>
<proteinExistence type="predicted"/>